<proteinExistence type="predicted"/>
<feature type="transmembrane region" description="Helical" evidence="1">
    <location>
        <begin position="91"/>
        <end position="109"/>
    </location>
</feature>
<evidence type="ECO:0000313" key="2">
    <source>
        <dbReference type="EMBL" id="BDV41955.1"/>
    </source>
</evidence>
<sequence>MMITDEKPSFLRILGFSVVLGVLIGVLCIWLFSPFEFFFASVGAGVAFAVTFGIASTFTKLSRKAHFLPVVVVAGFVGGCAWWAIAKPNVPIYVSVLIGGGFAAVAMWNESDLVFGRKRKP</sequence>
<keyword evidence="1" id="KW-0472">Membrane</keyword>
<feature type="transmembrane region" description="Helical" evidence="1">
    <location>
        <begin position="12"/>
        <end position="32"/>
    </location>
</feature>
<dbReference type="EMBL" id="AP027151">
    <property type="protein sequence ID" value="BDV41955.1"/>
    <property type="molecule type" value="Genomic_DNA"/>
</dbReference>
<dbReference type="Proteomes" id="UP001317705">
    <property type="component" value="Chromosome"/>
</dbReference>
<protein>
    <submittedName>
        <fullName evidence="2">Uncharacterized protein</fullName>
    </submittedName>
</protein>
<keyword evidence="3" id="KW-1185">Reference proteome</keyword>
<reference evidence="2 3" key="1">
    <citation type="submission" date="2022-12" db="EMBL/GenBank/DDBJ databases">
        <title>Polyphasic characterization of Geotalea uranireducens NIT-SL11 newly isolated from a complex of sewage sludge and microbially reduced graphene oxide.</title>
        <authorList>
            <person name="Xie L."/>
            <person name="Yoshida N."/>
            <person name="Meng L."/>
        </authorList>
    </citation>
    <scope>NUCLEOTIDE SEQUENCE [LARGE SCALE GENOMIC DNA]</scope>
    <source>
        <strain evidence="2 3">NIT-SL11</strain>
    </source>
</reference>
<evidence type="ECO:0000313" key="3">
    <source>
        <dbReference type="Proteomes" id="UP001317705"/>
    </source>
</evidence>
<feature type="transmembrane region" description="Helical" evidence="1">
    <location>
        <begin position="65"/>
        <end position="85"/>
    </location>
</feature>
<gene>
    <name evidence="2" type="ORF">GURASL_08780</name>
</gene>
<organism evidence="2 3">
    <name type="scientific">Geotalea uraniireducens</name>
    <dbReference type="NCBI Taxonomy" id="351604"/>
    <lineage>
        <taxon>Bacteria</taxon>
        <taxon>Pseudomonadati</taxon>
        <taxon>Thermodesulfobacteriota</taxon>
        <taxon>Desulfuromonadia</taxon>
        <taxon>Geobacterales</taxon>
        <taxon>Geobacteraceae</taxon>
        <taxon>Geotalea</taxon>
    </lineage>
</organism>
<accession>A0ABM8EHP2</accession>
<keyword evidence="1" id="KW-1133">Transmembrane helix</keyword>
<evidence type="ECO:0000256" key="1">
    <source>
        <dbReference type="SAM" id="Phobius"/>
    </source>
</evidence>
<name>A0ABM8EHP2_9BACT</name>
<feature type="transmembrane region" description="Helical" evidence="1">
    <location>
        <begin position="38"/>
        <end position="58"/>
    </location>
</feature>
<keyword evidence="1" id="KW-0812">Transmembrane</keyword>
<dbReference type="RefSeq" id="WP_282002119.1">
    <property type="nucleotide sequence ID" value="NZ_AP027151.1"/>
</dbReference>